<dbReference type="PANTHER" id="PTHR34792">
    <property type="entry name" value="OS02G0121500 PROTEIN"/>
    <property type="match status" value="1"/>
</dbReference>
<reference evidence="2 3" key="1">
    <citation type="journal article" date="2011" name="Nat. Genet.">
        <title>The genome of the mesopolyploid crop species Brassica rapa.</title>
        <authorList>
            <consortium name="Brassica rapa Genome Sequencing Project Consortium"/>
            <person name="Wang X."/>
            <person name="Wang H."/>
            <person name="Wang J."/>
            <person name="Sun R."/>
            <person name="Wu J."/>
            <person name="Liu S."/>
            <person name="Bai Y."/>
            <person name="Mun J.H."/>
            <person name="Bancroft I."/>
            <person name="Cheng F."/>
            <person name="Huang S."/>
            <person name="Li X."/>
            <person name="Hua W."/>
            <person name="Wang J."/>
            <person name="Wang X."/>
            <person name="Freeling M."/>
            <person name="Pires J.C."/>
            <person name="Paterson A.H."/>
            <person name="Chalhoub B."/>
            <person name="Wang B."/>
            <person name="Hayward A."/>
            <person name="Sharpe A.G."/>
            <person name="Park B.S."/>
            <person name="Weisshaar B."/>
            <person name="Liu B."/>
            <person name="Li B."/>
            <person name="Liu B."/>
            <person name="Tong C."/>
            <person name="Song C."/>
            <person name="Duran C."/>
            <person name="Peng C."/>
            <person name="Geng C."/>
            <person name="Koh C."/>
            <person name="Lin C."/>
            <person name="Edwards D."/>
            <person name="Mu D."/>
            <person name="Shen D."/>
            <person name="Soumpourou E."/>
            <person name="Li F."/>
            <person name="Fraser F."/>
            <person name="Conant G."/>
            <person name="Lassalle G."/>
            <person name="King G.J."/>
            <person name="Bonnema G."/>
            <person name="Tang H."/>
            <person name="Wang H."/>
            <person name="Belcram H."/>
            <person name="Zhou H."/>
            <person name="Hirakawa H."/>
            <person name="Abe H."/>
            <person name="Guo H."/>
            <person name="Wang H."/>
            <person name="Jin H."/>
            <person name="Parkin I.A."/>
            <person name="Batley J."/>
            <person name="Kim J.S."/>
            <person name="Just J."/>
            <person name="Li J."/>
            <person name="Xu J."/>
            <person name="Deng J."/>
            <person name="Kim J.A."/>
            <person name="Li J."/>
            <person name="Yu J."/>
            <person name="Meng J."/>
            <person name="Wang J."/>
            <person name="Min J."/>
            <person name="Poulain J."/>
            <person name="Wang J."/>
            <person name="Hatakeyama K."/>
            <person name="Wu K."/>
            <person name="Wang L."/>
            <person name="Fang L."/>
            <person name="Trick M."/>
            <person name="Links M.G."/>
            <person name="Zhao M."/>
            <person name="Jin M."/>
            <person name="Ramchiary N."/>
            <person name="Drou N."/>
            <person name="Berkman P.J."/>
            <person name="Cai Q."/>
            <person name="Huang Q."/>
            <person name="Li R."/>
            <person name="Tabata S."/>
            <person name="Cheng S."/>
            <person name="Zhang S."/>
            <person name="Zhang S."/>
            <person name="Huang S."/>
            <person name="Sato S."/>
            <person name="Sun S."/>
            <person name="Kwon S.J."/>
            <person name="Choi S.R."/>
            <person name="Lee T.H."/>
            <person name="Fan W."/>
            <person name="Zhao X."/>
            <person name="Tan X."/>
            <person name="Xu X."/>
            <person name="Wang Y."/>
            <person name="Qiu Y."/>
            <person name="Yin Y."/>
            <person name="Li Y."/>
            <person name="Du Y."/>
            <person name="Liao Y."/>
            <person name="Lim Y."/>
            <person name="Narusaka Y."/>
            <person name="Wang Y."/>
            <person name="Wang Z."/>
            <person name="Li Z."/>
            <person name="Wang Z."/>
            <person name="Xiong Z."/>
            <person name="Zhang Z."/>
        </authorList>
    </citation>
    <scope>NUCLEOTIDE SEQUENCE [LARGE SCALE GENOMIC DNA]</scope>
    <source>
        <strain evidence="2 3">cv. Chiifu-401-42</strain>
    </source>
</reference>
<dbReference type="InParanoid" id="M4CVH4"/>
<feature type="compositionally biased region" description="Basic residues" evidence="1">
    <location>
        <begin position="73"/>
        <end position="86"/>
    </location>
</feature>
<accession>M4CVH4</accession>
<name>M4CVH4_BRACM</name>
<dbReference type="PANTHER" id="PTHR34792:SF1">
    <property type="entry name" value="OS02G0121500 PROTEIN"/>
    <property type="match status" value="1"/>
</dbReference>
<feature type="compositionally biased region" description="Polar residues" evidence="1">
    <location>
        <begin position="235"/>
        <end position="255"/>
    </location>
</feature>
<organism evidence="2 3">
    <name type="scientific">Brassica campestris</name>
    <name type="common">Field mustard</name>
    <dbReference type="NCBI Taxonomy" id="3711"/>
    <lineage>
        <taxon>Eukaryota</taxon>
        <taxon>Viridiplantae</taxon>
        <taxon>Streptophyta</taxon>
        <taxon>Embryophyta</taxon>
        <taxon>Tracheophyta</taxon>
        <taxon>Spermatophyta</taxon>
        <taxon>Magnoliopsida</taxon>
        <taxon>eudicotyledons</taxon>
        <taxon>Gunneridae</taxon>
        <taxon>Pentapetalae</taxon>
        <taxon>rosids</taxon>
        <taxon>malvids</taxon>
        <taxon>Brassicales</taxon>
        <taxon>Brassicaceae</taxon>
        <taxon>Brassiceae</taxon>
        <taxon>Brassica</taxon>
    </lineage>
</organism>
<evidence type="ECO:0000313" key="2">
    <source>
        <dbReference type="EnsemblPlants" id="Bra008221.1-P"/>
    </source>
</evidence>
<dbReference type="HOGENOM" id="CLU_1091295_0_0_1"/>
<protein>
    <submittedName>
        <fullName evidence="2">Uncharacterized protein</fullName>
    </submittedName>
</protein>
<dbReference type="EnsemblPlants" id="Bra008221.1">
    <property type="protein sequence ID" value="Bra008221.1-P"/>
    <property type="gene ID" value="Bra008221"/>
</dbReference>
<keyword evidence="3" id="KW-1185">Reference proteome</keyword>
<proteinExistence type="predicted"/>
<dbReference type="Proteomes" id="UP000011750">
    <property type="component" value="Chromosome A02"/>
</dbReference>
<reference evidence="2" key="3">
    <citation type="submission" date="2023-03" db="UniProtKB">
        <authorList>
            <consortium name="EnsemblPlants"/>
        </authorList>
    </citation>
    <scope>IDENTIFICATION</scope>
    <source>
        <strain evidence="2">cv. Chiifu-401-42</strain>
    </source>
</reference>
<sequence length="255" mass="28120">MEMGRRDMRRGGGANRSSKKKSSGSVVSAKHKKGTLKKLSLADDDERMNRKKQEMMMGYDFPSSDLENEHVSLKKKKKKSSKLLKKSLKESNGVVHPHASVPRKLRSAMKKRNLESVSNLSSPSKRLNRSITGIESLNMDLVNKENQETDAKAIVSKPMMISKDEEEVAETLFGLADMFTNKTSDALLSDDDKETTKVDSVLVVETGFTTKDESLEPGDSVLSSDKTKQLDEIPLQQSSSVNVTDAPVSTTPTAL</sequence>
<reference evidence="2 3" key="2">
    <citation type="journal article" date="2018" name="Hortic Res">
        <title>Improved Brassica rapa reference genome by single-molecule sequencing and chromosome conformation capture technologies.</title>
        <authorList>
            <person name="Zhang L."/>
            <person name="Cai X."/>
            <person name="Wu J."/>
            <person name="Liu M."/>
            <person name="Grob S."/>
            <person name="Cheng F."/>
            <person name="Liang J."/>
            <person name="Cai C."/>
            <person name="Liu Z."/>
            <person name="Liu B."/>
            <person name="Wang F."/>
            <person name="Li S."/>
            <person name="Liu F."/>
            <person name="Li X."/>
            <person name="Cheng L."/>
            <person name="Yang W."/>
            <person name="Li M.H."/>
            <person name="Grossniklaus U."/>
            <person name="Zheng H."/>
            <person name="Wang X."/>
        </authorList>
    </citation>
    <scope>NUCLEOTIDE SEQUENCE [LARGE SCALE GENOMIC DNA]</scope>
    <source>
        <strain evidence="2 3">cv. Chiifu-401-42</strain>
    </source>
</reference>
<evidence type="ECO:0000313" key="3">
    <source>
        <dbReference type="Proteomes" id="UP000011750"/>
    </source>
</evidence>
<feature type="region of interest" description="Disordered" evidence="1">
    <location>
        <begin position="211"/>
        <end position="255"/>
    </location>
</feature>
<dbReference type="AlphaFoldDB" id="M4CVH4"/>
<dbReference type="Gramene" id="Bra008221.1">
    <property type="protein sequence ID" value="Bra008221.1-P"/>
    <property type="gene ID" value="Bra008221"/>
</dbReference>
<dbReference type="InterPro" id="IPR040305">
    <property type="entry name" value="At1g75730-like"/>
</dbReference>
<feature type="compositionally biased region" description="Basic and acidic residues" evidence="1">
    <location>
        <begin position="1"/>
        <end position="10"/>
    </location>
</feature>
<evidence type="ECO:0000256" key="1">
    <source>
        <dbReference type="SAM" id="MobiDB-lite"/>
    </source>
</evidence>
<feature type="region of interest" description="Disordered" evidence="1">
    <location>
        <begin position="1"/>
        <end position="101"/>
    </location>
</feature>